<evidence type="ECO:0000313" key="2">
    <source>
        <dbReference type="Proteomes" id="UP001174209"/>
    </source>
</evidence>
<organism evidence="1 2">
    <name type="scientific">Arthrobacter burdickii</name>
    <dbReference type="NCBI Taxonomy" id="3035920"/>
    <lineage>
        <taxon>Bacteria</taxon>
        <taxon>Bacillati</taxon>
        <taxon>Actinomycetota</taxon>
        <taxon>Actinomycetes</taxon>
        <taxon>Micrococcales</taxon>
        <taxon>Micrococcaceae</taxon>
        <taxon>Arthrobacter</taxon>
    </lineage>
</organism>
<gene>
    <name evidence="1" type="ORF">P5G52_13790</name>
</gene>
<protein>
    <submittedName>
        <fullName evidence="1">Uncharacterized protein</fullName>
    </submittedName>
</protein>
<proteinExistence type="predicted"/>
<comment type="caution">
    <text evidence="1">The sequence shown here is derived from an EMBL/GenBank/DDBJ whole genome shotgun (WGS) entry which is preliminary data.</text>
</comment>
<reference evidence="1" key="1">
    <citation type="submission" date="2023-06" db="EMBL/GenBank/DDBJ databases">
        <title>MT1 and MT2 Draft Genomes of Novel Species.</title>
        <authorList>
            <person name="Venkateswaran K."/>
        </authorList>
    </citation>
    <scope>NUCLEOTIDE SEQUENCE</scope>
    <source>
        <strain evidence="1">IIF3SC-B10</strain>
    </source>
</reference>
<accession>A0ABT8K3B6</accession>
<name>A0ABT8K3B6_9MICC</name>
<sequence>MTATASENSRYGLPDSAIVSGRIANAGDGLAFNCHLVGASCEVEIGRQDSDVHNRVGLMRSGDSAQFSASCDLEDWDRAVIELVWTEPPTRLNRTKNLSLQVAEHCERPTVRVFNTRTGHYDERTI</sequence>
<keyword evidence="2" id="KW-1185">Reference proteome</keyword>
<evidence type="ECO:0000313" key="1">
    <source>
        <dbReference type="EMBL" id="MDN4611936.1"/>
    </source>
</evidence>
<dbReference type="Proteomes" id="UP001174209">
    <property type="component" value="Unassembled WGS sequence"/>
</dbReference>
<dbReference type="EMBL" id="JAROCG010000001">
    <property type="protein sequence ID" value="MDN4611936.1"/>
    <property type="molecule type" value="Genomic_DNA"/>
</dbReference>
<dbReference type="RefSeq" id="WP_301228268.1">
    <property type="nucleotide sequence ID" value="NZ_JAROCG010000001.1"/>
</dbReference>